<accession>E6Q1G8</accession>
<dbReference type="EMBL" id="CABO01000013">
    <property type="protein sequence ID" value="CBI01028.1"/>
    <property type="molecule type" value="Genomic_DNA"/>
</dbReference>
<gene>
    <name evidence="1" type="ORF">CARN4_0381</name>
</gene>
<reference evidence="1" key="1">
    <citation type="submission" date="2009-10" db="EMBL/GenBank/DDBJ databases">
        <title>Diversity of trophic interactions inside an arsenic-rich microbial ecosystem.</title>
        <authorList>
            <person name="Bertin P.N."/>
            <person name="Heinrich-Salmeron A."/>
            <person name="Pelletier E."/>
            <person name="Goulhen-Chollet F."/>
            <person name="Arsene-Ploetze F."/>
            <person name="Gallien S."/>
            <person name="Calteau A."/>
            <person name="Vallenet D."/>
            <person name="Casiot C."/>
            <person name="Chane-Woon-Ming B."/>
            <person name="Giloteaux L."/>
            <person name="Barakat M."/>
            <person name="Bonnefoy V."/>
            <person name="Bruneel O."/>
            <person name="Chandler M."/>
            <person name="Cleiss J."/>
            <person name="Duran R."/>
            <person name="Elbaz-Poulichet F."/>
            <person name="Fonknechten N."/>
            <person name="Lauga B."/>
            <person name="Mornico D."/>
            <person name="Ortet P."/>
            <person name="Schaeffer C."/>
            <person name="Siguier P."/>
            <person name="Alexander Thil Smith A."/>
            <person name="Van Dorsselaer A."/>
            <person name="Weissenbach J."/>
            <person name="Medigue C."/>
            <person name="Le Paslier D."/>
        </authorList>
    </citation>
    <scope>NUCLEOTIDE SEQUENCE</scope>
</reference>
<comment type="caution">
    <text evidence="1">The sequence shown here is derived from an EMBL/GenBank/DDBJ whole genome shotgun (WGS) entry which is preliminary data.</text>
</comment>
<evidence type="ECO:0000313" key="1">
    <source>
        <dbReference type="EMBL" id="CBI01028.1"/>
    </source>
</evidence>
<dbReference type="AlphaFoldDB" id="E6Q1G8"/>
<protein>
    <submittedName>
        <fullName evidence="1">Uncharacterized protein</fullName>
    </submittedName>
</protein>
<proteinExistence type="predicted"/>
<name>E6Q1G8_9ZZZZ</name>
<sequence length="132" mass="14233">MIHNQVPPPSTMYIVGKPFVLARQSLCRRIPMQRHDQFPGNDPSTAAEIANGLIVSLNSVVVGFIYVRNDGTAIYEDGFINGPSVPKQPREKALRALRASPPKPAGAGGLITLKGRTLMTLVRAGFGLTSCY</sequence>
<organism evidence="1">
    <name type="scientific">mine drainage metagenome</name>
    <dbReference type="NCBI Taxonomy" id="410659"/>
    <lineage>
        <taxon>unclassified sequences</taxon>
        <taxon>metagenomes</taxon>
        <taxon>ecological metagenomes</taxon>
    </lineage>
</organism>